<evidence type="ECO:0000256" key="3">
    <source>
        <dbReference type="ARBA" id="ARBA00022603"/>
    </source>
</evidence>
<keyword evidence="12" id="KW-1185">Reference proteome</keyword>
<proteinExistence type="inferred from homology"/>
<keyword evidence="9 10" id="KW-0325">Glycoprotein</keyword>
<keyword evidence="3 10" id="KW-0489">Methyltransferase</keyword>
<evidence type="ECO:0000256" key="6">
    <source>
        <dbReference type="ARBA" id="ARBA00022968"/>
    </source>
</evidence>
<dbReference type="GO" id="GO:0032259">
    <property type="term" value="P:methylation"/>
    <property type="evidence" value="ECO:0007669"/>
    <property type="project" value="UniProtKB-KW"/>
</dbReference>
<dbReference type="Pfam" id="PF03141">
    <property type="entry name" value="Methyltransf_29"/>
    <property type="match status" value="1"/>
</dbReference>
<sequence>MMASNAKPTSLFSPKKLPKFCTLPLILFLCISSYFIGLWQHGGTPAVADTAVSAAPCIKNDVEPTVLNRELDFRTHHTPNYTTDESSSAATAGGGRAYYPACEAMFSEYTPCEDQKRSLRFSRERLVYRERHCPAKGELLKCRVPPPHGYRNPFPWPKSRDLAWYANVPHKELTVEKAVQNWIRFVGDRFRFPGGGTMFPNGADAYIDDIGRLINLRDGSIRTAIDTGCGVASWGAYLLPRNILTMSFAPRDTHEAQVQFALERGVPALIGILASKRLPYPSRAFDMAHCSRCLIPWGQYDGIYLIEVDRVLRPGGYWILSGPPIHWKKHWKGWGRTKEDLSDEQSLIEEVAKSLCWKKVVEKGDIAIWQKPINHLNCKVKHSAGKSPPFCSADQDPDRAWYTKMEICLTPLPAVSGKEENAGGELKKWPMRLNSIPPRISRGTVQSVTVDIFRQDSELWKKRVSYYKLVNNMLGRAGRYRNLLDMNANLGGFAAALIDLPVWVMNVVPVDVKVDTLGVIYERGLIGTYQN</sequence>
<dbReference type="AlphaFoldDB" id="A0AA88DIC2"/>
<dbReference type="GO" id="GO:0005789">
    <property type="term" value="C:endoplasmic reticulum membrane"/>
    <property type="evidence" value="ECO:0007669"/>
    <property type="project" value="UniProtKB-SubCell"/>
</dbReference>
<evidence type="ECO:0000256" key="8">
    <source>
        <dbReference type="ARBA" id="ARBA00023136"/>
    </source>
</evidence>
<dbReference type="Gene3D" id="3.40.50.150">
    <property type="entry name" value="Vaccinia Virus protein VP39"/>
    <property type="match status" value="1"/>
</dbReference>
<evidence type="ECO:0000256" key="10">
    <source>
        <dbReference type="RuleBase" id="RU366043"/>
    </source>
</evidence>
<keyword evidence="6 10" id="KW-0735">Signal-anchor</keyword>
<evidence type="ECO:0000313" key="11">
    <source>
        <dbReference type="EMBL" id="GMN44649.1"/>
    </source>
</evidence>
<evidence type="ECO:0000256" key="1">
    <source>
        <dbReference type="ARBA" id="ARBA00004648"/>
    </source>
</evidence>
<dbReference type="PANTHER" id="PTHR10108">
    <property type="entry name" value="SAM-DEPENDENT METHYLTRANSFERASE"/>
    <property type="match status" value="1"/>
</dbReference>
<name>A0AA88DIC2_FICCA</name>
<keyword evidence="7" id="KW-1133">Transmembrane helix</keyword>
<evidence type="ECO:0000256" key="4">
    <source>
        <dbReference type="ARBA" id="ARBA00022679"/>
    </source>
</evidence>
<dbReference type="SUPFAM" id="SSF53335">
    <property type="entry name" value="S-adenosyl-L-methionine-dependent methyltransferases"/>
    <property type="match status" value="1"/>
</dbReference>
<comment type="caution">
    <text evidence="11">The sequence shown here is derived from an EMBL/GenBank/DDBJ whole genome shotgun (WGS) entry which is preliminary data.</text>
</comment>
<evidence type="ECO:0000256" key="5">
    <source>
        <dbReference type="ARBA" id="ARBA00022692"/>
    </source>
</evidence>
<dbReference type="InterPro" id="IPR004159">
    <property type="entry name" value="Put_SAM_MeTrfase"/>
</dbReference>
<keyword evidence="8" id="KW-0472">Membrane</keyword>
<reference evidence="11" key="1">
    <citation type="submission" date="2023-07" db="EMBL/GenBank/DDBJ databases">
        <title>draft genome sequence of fig (Ficus carica).</title>
        <authorList>
            <person name="Takahashi T."/>
            <person name="Nishimura K."/>
        </authorList>
    </citation>
    <scope>NUCLEOTIDE SEQUENCE</scope>
</reference>
<gene>
    <name evidence="11" type="ORF">TIFTF001_013840</name>
</gene>
<organism evidence="11 12">
    <name type="scientific">Ficus carica</name>
    <name type="common">Common fig</name>
    <dbReference type="NCBI Taxonomy" id="3494"/>
    <lineage>
        <taxon>Eukaryota</taxon>
        <taxon>Viridiplantae</taxon>
        <taxon>Streptophyta</taxon>
        <taxon>Embryophyta</taxon>
        <taxon>Tracheophyta</taxon>
        <taxon>Spermatophyta</taxon>
        <taxon>Magnoliopsida</taxon>
        <taxon>eudicotyledons</taxon>
        <taxon>Gunneridae</taxon>
        <taxon>Pentapetalae</taxon>
        <taxon>rosids</taxon>
        <taxon>fabids</taxon>
        <taxon>Rosales</taxon>
        <taxon>Moraceae</taxon>
        <taxon>Ficeae</taxon>
        <taxon>Ficus</taxon>
    </lineage>
</organism>
<keyword evidence="4 10" id="KW-0808">Transferase</keyword>
<dbReference type="GO" id="GO:0008168">
    <property type="term" value="F:methyltransferase activity"/>
    <property type="evidence" value="ECO:0007669"/>
    <property type="project" value="UniProtKB-UniRule"/>
</dbReference>
<dbReference type="Proteomes" id="UP001187192">
    <property type="component" value="Unassembled WGS sequence"/>
</dbReference>
<dbReference type="GO" id="GO:0005802">
    <property type="term" value="C:trans-Golgi network"/>
    <property type="evidence" value="ECO:0007669"/>
    <property type="project" value="TreeGrafter"/>
</dbReference>
<dbReference type="InterPro" id="IPR029063">
    <property type="entry name" value="SAM-dependent_MTases_sf"/>
</dbReference>
<dbReference type="PANTHER" id="PTHR10108:SF1049">
    <property type="entry name" value="METHYLTRANSFERASE"/>
    <property type="match status" value="1"/>
</dbReference>
<comment type="similarity">
    <text evidence="2 10">Belongs to the methyltransferase superfamily.</text>
</comment>
<evidence type="ECO:0000313" key="12">
    <source>
        <dbReference type="Proteomes" id="UP001187192"/>
    </source>
</evidence>
<evidence type="ECO:0000256" key="9">
    <source>
        <dbReference type="ARBA" id="ARBA00023180"/>
    </source>
</evidence>
<evidence type="ECO:0000256" key="2">
    <source>
        <dbReference type="ARBA" id="ARBA00008361"/>
    </source>
</evidence>
<evidence type="ECO:0000256" key="7">
    <source>
        <dbReference type="ARBA" id="ARBA00022989"/>
    </source>
</evidence>
<protein>
    <recommendedName>
        <fullName evidence="10">Methyltransferase</fullName>
        <ecNumber evidence="10">2.1.1.-</ecNumber>
    </recommendedName>
</protein>
<dbReference type="FunFam" id="3.40.50.150:FF:000123">
    <property type="entry name" value="Putative methyltransferase PMT15"/>
    <property type="match status" value="1"/>
</dbReference>
<dbReference type="GO" id="GO:0005768">
    <property type="term" value="C:endosome"/>
    <property type="evidence" value="ECO:0007669"/>
    <property type="project" value="TreeGrafter"/>
</dbReference>
<comment type="subcellular location">
    <subcellularLocation>
        <location evidence="1">Endoplasmic reticulum membrane</location>
        <topology evidence="1">Single-pass type II membrane protein</topology>
    </subcellularLocation>
    <subcellularLocation>
        <location evidence="10">Membrane</location>
        <topology evidence="10">Single-pass type II membrane protein</topology>
    </subcellularLocation>
</comment>
<dbReference type="EMBL" id="BTGU01000018">
    <property type="protein sequence ID" value="GMN44649.1"/>
    <property type="molecule type" value="Genomic_DNA"/>
</dbReference>
<keyword evidence="5" id="KW-0812">Transmembrane</keyword>
<accession>A0AA88DIC2</accession>
<dbReference type="EC" id="2.1.1.-" evidence="10"/>